<feature type="signal peptide" evidence="1">
    <location>
        <begin position="1"/>
        <end position="26"/>
    </location>
</feature>
<evidence type="ECO:0000256" key="1">
    <source>
        <dbReference type="SAM" id="SignalP"/>
    </source>
</evidence>
<evidence type="ECO:0000313" key="3">
    <source>
        <dbReference type="Proteomes" id="UP000807850"/>
    </source>
</evidence>
<accession>A0A9D6QKG9</accession>
<dbReference type="Proteomes" id="UP000807850">
    <property type="component" value="Unassembled WGS sequence"/>
</dbReference>
<feature type="chain" id="PRO_5038363074" description="Outer membrane protein beta-barrel domain-containing protein" evidence="1">
    <location>
        <begin position="27"/>
        <end position="163"/>
    </location>
</feature>
<gene>
    <name evidence="2" type="ORF">HY076_07935</name>
</gene>
<name>A0A9D6QKG9_UNCEI</name>
<evidence type="ECO:0008006" key="4">
    <source>
        <dbReference type="Google" id="ProtNLM"/>
    </source>
</evidence>
<keyword evidence="1" id="KW-0732">Signal</keyword>
<sequence length="163" mass="17031">MRKLPTLFVLALVALFATAVAAPAVADPGSMLSPAAGFTPEVPVSAFAGSASWFDPSRLHFSTTVSVGSGWGGSGTSALQVTQMSYQFGAPLAVRVGVGNTFGGGAAARSAFGSRAGFANSMFLEGFEVAYRPHPSFQINIQYRDIRSPLQYSPYYGYGFAGR</sequence>
<reference evidence="2" key="1">
    <citation type="submission" date="2020-07" db="EMBL/GenBank/DDBJ databases">
        <title>Huge and variable diversity of episymbiotic CPR bacteria and DPANN archaea in groundwater ecosystems.</title>
        <authorList>
            <person name="He C.Y."/>
            <person name="Keren R."/>
            <person name="Whittaker M."/>
            <person name="Farag I.F."/>
            <person name="Doudna J."/>
            <person name="Cate J.H.D."/>
            <person name="Banfield J.F."/>
        </authorList>
    </citation>
    <scope>NUCLEOTIDE SEQUENCE</scope>
    <source>
        <strain evidence="2">NC_groundwater_928_Pr1_S-0.2um_72_17</strain>
    </source>
</reference>
<dbReference type="EMBL" id="JACQAY010000260">
    <property type="protein sequence ID" value="MBI3540186.1"/>
    <property type="molecule type" value="Genomic_DNA"/>
</dbReference>
<organism evidence="2 3">
    <name type="scientific">Eiseniibacteriota bacterium</name>
    <dbReference type="NCBI Taxonomy" id="2212470"/>
    <lineage>
        <taxon>Bacteria</taxon>
        <taxon>Candidatus Eiseniibacteriota</taxon>
    </lineage>
</organism>
<dbReference type="AlphaFoldDB" id="A0A9D6QKG9"/>
<comment type="caution">
    <text evidence="2">The sequence shown here is derived from an EMBL/GenBank/DDBJ whole genome shotgun (WGS) entry which is preliminary data.</text>
</comment>
<proteinExistence type="predicted"/>
<protein>
    <recommendedName>
        <fullName evidence="4">Outer membrane protein beta-barrel domain-containing protein</fullName>
    </recommendedName>
</protein>
<evidence type="ECO:0000313" key="2">
    <source>
        <dbReference type="EMBL" id="MBI3540186.1"/>
    </source>
</evidence>